<keyword evidence="1" id="KW-1133">Transmembrane helix</keyword>
<dbReference type="EMBL" id="CANL01000078">
    <property type="protein sequence ID" value="CCM65485.1"/>
    <property type="molecule type" value="Genomic_DNA"/>
</dbReference>
<feature type="transmembrane region" description="Helical" evidence="1">
    <location>
        <begin position="420"/>
        <end position="437"/>
    </location>
</feature>
<name>R4Z473_9ACTN</name>
<evidence type="ECO:0000256" key="1">
    <source>
        <dbReference type="SAM" id="Phobius"/>
    </source>
</evidence>
<protein>
    <submittedName>
        <fullName evidence="2">Uncharacterized protein</fullName>
    </submittedName>
</protein>
<feature type="transmembrane region" description="Helical" evidence="1">
    <location>
        <begin position="379"/>
        <end position="400"/>
    </location>
</feature>
<comment type="caution">
    <text evidence="2">The sequence shown here is derived from an EMBL/GenBank/DDBJ whole genome shotgun (WGS) entry which is preliminary data.</text>
</comment>
<evidence type="ECO:0000313" key="3">
    <source>
        <dbReference type="Proteomes" id="UP000018291"/>
    </source>
</evidence>
<keyword evidence="3" id="KW-1185">Reference proteome</keyword>
<accession>R4Z473</accession>
<keyword evidence="1" id="KW-0812">Transmembrane</keyword>
<keyword evidence="1" id="KW-0472">Membrane</keyword>
<gene>
    <name evidence="2" type="ORF">BN381_80015</name>
</gene>
<dbReference type="AlphaFoldDB" id="R4Z473"/>
<dbReference type="Proteomes" id="UP000018291">
    <property type="component" value="Unassembled WGS sequence"/>
</dbReference>
<dbReference type="RefSeq" id="WP_012230230.1">
    <property type="nucleotide sequence ID" value="NZ_HG422565.1"/>
</dbReference>
<dbReference type="HOGENOM" id="CLU_377540_0_0_11"/>
<sequence>MTPPKLLPALLIAHDPLAERAVGRAQWVIEGAGSGIVCCTAAEFTGAIAEPALTDVGAYDAFLVIHIVGPLEDPGLSIAERGDDPVGALETDIAAVHETLHQRFPGKHRIDQWVIHAVGQVVDESETRFIERIAKNTNAGLRGLVVSASATHASVTHDDDEQAGFAADIAMALIGSDVEHYLANSEPTAWIAGTTSLAYSAARMSESISAFHALRILEDHLLADSPPGDPALDIGEQWVDDLDLASTQERDLLLSSPTGGSLLARVRMGEIDWATVPVTSWSDVLTTHQTLVANQQLGTIRDVIEKNRLKRVGELKASVIGAMFEELEESVRFESAIAFCTGVQAGLEKALAAIPDPERTVDPELVDQDRAKLRRFTRWLPFGPAVALRVLAFALGIMVVVRARTGPANLPILRLVPKPWGYVAALLILVCGLVLYLRRRNRTLAVRDRLKEGLEGQLVDTVEQLVVEARREALVEVRAWIGSRPGWLDHGSAPNRPEEAQMLVEWVAWLVHESRLSRDLLLRRAVDRTDVSGISSRYAVDLPNVRILPTEELANQTLRDTPTAKEGAQTLVLHFRQVGTHTALRILDKQQLAQMWTGWLASRMSRQVWHGFGDLLVDQPSVRDSARETIESNTTPAIAAEDNAPSIRTSHYLAIDGAMEGEPYRNLFSPDVDADAIPRRKVTDSLTDVLDFRIPNVAVMVHLTSLDLHPAFSAGTADDQAAATHPTSDPEPHL</sequence>
<organism evidence="2 3">
    <name type="scientific">Candidatus Neomicrothrix parvicella RN1</name>
    <dbReference type="NCBI Taxonomy" id="1229780"/>
    <lineage>
        <taxon>Bacteria</taxon>
        <taxon>Bacillati</taxon>
        <taxon>Actinomycetota</taxon>
        <taxon>Acidimicrobiia</taxon>
        <taxon>Acidimicrobiales</taxon>
        <taxon>Microthrixaceae</taxon>
        <taxon>Candidatus Neomicrothrix</taxon>
    </lineage>
</organism>
<evidence type="ECO:0000313" key="2">
    <source>
        <dbReference type="EMBL" id="CCM65485.1"/>
    </source>
</evidence>
<reference evidence="2 3" key="1">
    <citation type="journal article" date="2013" name="ISME J.">
        <title>Metabolic model for the filamentous 'Candidatus Microthrix parvicella' based on genomic and metagenomic analyses.</title>
        <authorList>
            <person name="Jon McIlroy S."/>
            <person name="Kristiansen R."/>
            <person name="Albertsen M."/>
            <person name="Michael Karst S."/>
            <person name="Rossetti S."/>
            <person name="Lund Nielsen J."/>
            <person name="Tandoi V."/>
            <person name="James Seviour R."/>
            <person name="Nielsen P.H."/>
        </authorList>
    </citation>
    <scope>NUCLEOTIDE SEQUENCE [LARGE SCALE GENOMIC DNA]</scope>
    <source>
        <strain evidence="2 3">RN1</strain>
    </source>
</reference>
<dbReference type="STRING" id="1229780.BN381_80015"/>
<proteinExistence type="predicted"/>